<dbReference type="AlphaFoldDB" id="A0A1I7WG89"/>
<dbReference type="WBParaSite" id="Hba_04002">
    <property type="protein sequence ID" value="Hba_04002"/>
    <property type="gene ID" value="Hba_04002"/>
</dbReference>
<dbReference type="Proteomes" id="UP000095283">
    <property type="component" value="Unplaced"/>
</dbReference>
<name>A0A1I7WG89_HETBA</name>
<evidence type="ECO:0000313" key="1">
    <source>
        <dbReference type="Proteomes" id="UP000095283"/>
    </source>
</evidence>
<proteinExistence type="predicted"/>
<protein>
    <submittedName>
        <fullName evidence="2">DUF2129 domain-containing protein</fullName>
    </submittedName>
</protein>
<sequence>MTATTVVKSVYYAIGNQHNRFVQTTRVRIIRISSIHVQKCPQSGTALHPKEFIYIVPRTPTYKDVLLGVFSKLDHIAKSIEFISGEFDSQIFLFQKSEICCRHS</sequence>
<accession>A0A1I7WG89</accession>
<organism evidence="1 2">
    <name type="scientific">Heterorhabditis bacteriophora</name>
    <name type="common">Entomopathogenic nematode worm</name>
    <dbReference type="NCBI Taxonomy" id="37862"/>
    <lineage>
        <taxon>Eukaryota</taxon>
        <taxon>Metazoa</taxon>
        <taxon>Ecdysozoa</taxon>
        <taxon>Nematoda</taxon>
        <taxon>Chromadorea</taxon>
        <taxon>Rhabditida</taxon>
        <taxon>Rhabditina</taxon>
        <taxon>Rhabditomorpha</taxon>
        <taxon>Strongyloidea</taxon>
        <taxon>Heterorhabditidae</taxon>
        <taxon>Heterorhabditis</taxon>
    </lineage>
</organism>
<keyword evidence="1" id="KW-1185">Reference proteome</keyword>
<evidence type="ECO:0000313" key="2">
    <source>
        <dbReference type="WBParaSite" id="Hba_04002"/>
    </source>
</evidence>
<reference evidence="2" key="1">
    <citation type="submission" date="2016-11" db="UniProtKB">
        <authorList>
            <consortium name="WormBaseParasite"/>
        </authorList>
    </citation>
    <scope>IDENTIFICATION</scope>
</reference>